<feature type="domain" description="ABC transporter" evidence="6">
    <location>
        <begin position="32"/>
        <end position="257"/>
    </location>
</feature>
<protein>
    <submittedName>
        <fullName evidence="7">Nitrate ABC transporter ATP-binding protein</fullName>
    </submittedName>
</protein>
<dbReference type="SMART" id="SM00382">
    <property type="entry name" value="AAA"/>
    <property type="match status" value="1"/>
</dbReference>
<dbReference type="InterPro" id="IPR003439">
    <property type="entry name" value="ABC_transporter-like_ATP-bd"/>
</dbReference>
<comment type="caution">
    <text evidence="7">The sequence shown here is derived from an EMBL/GenBank/DDBJ whole genome shotgun (WGS) entry which is preliminary data.</text>
</comment>
<organism evidence="7 8">
    <name type="scientific">Cohaesibacter celericrescens</name>
    <dbReference type="NCBI Taxonomy" id="2067669"/>
    <lineage>
        <taxon>Bacteria</taxon>
        <taxon>Pseudomonadati</taxon>
        <taxon>Pseudomonadota</taxon>
        <taxon>Alphaproteobacteria</taxon>
        <taxon>Hyphomicrobiales</taxon>
        <taxon>Cohaesibacteraceae</taxon>
    </lineage>
</organism>
<dbReference type="InterPro" id="IPR050166">
    <property type="entry name" value="ABC_transporter_ATP-bind"/>
</dbReference>
<name>A0A2N5XPT4_9HYPH</name>
<dbReference type="Gene3D" id="3.40.50.300">
    <property type="entry name" value="P-loop containing nucleotide triphosphate hydrolases"/>
    <property type="match status" value="1"/>
</dbReference>
<proteinExistence type="inferred from homology"/>
<dbReference type="Pfam" id="PF00005">
    <property type="entry name" value="ABC_tran"/>
    <property type="match status" value="1"/>
</dbReference>
<keyword evidence="3" id="KW-0547">Nucleotide-binding</keyword>
<dbReference type="PROSITE" id="PS50893">
    <property type="entry name" value="ABC_TRANSPORTER_2"/>
    <property type="match status" value="1"/>
</dbReference>
<dbReference type="Proteomes" id="UP000234881">
    <property type="component" value="Unassembled WGS sequence"/>
</dbReference>
<keyword evidence="2" id="KW-0813">Transport</keyword>
<evidence type="ECO:0000313" key="7">
    <source>
        <dbReference type="EMBL" id="PLW76541.1"/>
    </source>
</evidence>
<evidence type="ECO:0000256" key="2">
    <source>
        <dbReference type="ARBA" id="ARBA00022448"/>
    </source>
</evidence>
<dbReference type="SUPFAM" id="SSF52540">
    <property type="entry name" value="P-loop containing nucleoside triphosphate hydrolases"/>
    <property type="match status" value="1"/>
</dbReference>
<accession>A0A2N5XPT4</accession>
<dbReference type="PANTHER" id="PTHR42788:SF19">
    <property type="entry name" value="ALIPHATIC SULFONATES IMPORT ATP-BINDING PROTEIN SSUB 2"/>
    <property type="match status" value="1"/>
</dbReference>
<keyword evidence="8" id="KW-1185">Reference proteome</keyword>
<dbReference type="OrthoDB" id="9802264at2"/>
<evidence type="ECO:0000313" key="8">
    <source>
        <dbReference type="Proteomes" id="UP000234881"/>
    </source>
</evidence>
<dbReference type="InterPro" id="IPR027417">
    <property type="entry name" value="P-loop_NTPase"/>
</dbReference>
<sequence length="281" mass="31505">MLRDGRTMFDPKQTPQSISPEGEQSIPVSQSVPTLSVSIKEHRYNPLEQVLDQCALSVQPGEVVSLIGPSGCGKSTFLKLAAGLSDPSDGQVNCKASETAILFQEHRLLPWKTLADNMKFGFKGRKIPAEEQIERLEVAAENMGFSRADLDKYPSELSGGMRQRAAIARALMIEPDLLFLDEPFSALDVGRRREMYRLLLGVVKQRRCTVLMVTHDVFEALSLSDRVLVMAANPGRFLKEMPVPFRSEERSRALVADLEQTLLQDEEVAKLFQMQDWDRVL</sequence>
<evidence type="ECO:0000256" key="4">
    <source>
        <dbReference type="ARBA" id="ARBA00022840"/>
    </source>
</evidence>
<dbReference type="InterPro" id="IPR003593">
    <property type="entry name" value="AAA+_ATPase"/>
</dbReference>
<dbReference type="GO" id="GO:0005524">
    <property type="term" value="F:ATP binding"/>
    <property type="evidence" value="ECO:0007669"/>
    <property type="project" value="UniProtKB-KW"/>
</dbReference>
<dbReference type="AlphaFoldDB" id="A0A2N5XPT4"/>
<comment type="similarity">
    <text evidence="1">Belongs to the ABC transporter superfamily.</text>
</comment>
<dbReference type="PANTHER" id="PTHR42788">
    <property type="entry name" value="TAURINE IMPORT ATP-BINDING PROTEIN-RELATED"/>
    <property type="match status" value="1"/>
</dbReference>
<evidence type="ECO:0000256" key="3">
    <source>
        <dbReference type="ARBA" id="ARBA00022741"/>
    </source>
</evidence>
<dbReference type="EMBL" id="PKUQ01000028">
    <property type="protein sequence ID" value="PLW76541.1"/>
    <property type="molecule type" value="Genomic_DNA"/>
</dbReference>
<feature type="region of interest" description="Disordered" evidence="5">
    <location>
        <begin position="1"/>
        <end position="29"/>
    </location>
</feature>
<reference evidence="7 8" key="1">
    <citation type="submission" date="2018-01" db="EMBL/GenBank/DDBJ databases">
        <title>The draft genome sequence of Cohaesibacter sp. H1304.</title>
        <authorList>
            <person name="Wang N.-N."/>
            <person name="Du Z.-J."/>
        </authorList>
    </citation>
    <scope>NUCLEOTIDE SEQUENCE [LARGE SCALE GENOMIC DNA]</scope>
    <source>
        <strain evidence="7 8">H1304</strain>
    </source>
</reference>
<dbReference type="PROSITE" id="PS00211">
    <property type="entry name" value="ABC_TRANSPORTER_1"/>
    <property type="match status" value="1"/>
</dbReference>
<dbReference type="InterPro" id="IPR017871">
    <property type="entry name" value="ABC_transporter-like_CS"/>
</dbReference>
<evidence type="ECO:0000256" key="1">
    <source>
        <dbReference type="ARBA" id="ARBA00005417"/>
    </source>
</evidence>
<evidence type="ECO:0000259" key="6">
    <source>
        <dbReference type="PROSITE" id="PS50893"/>
    </source>
</evidence>
<evidence type="ECO:0000256" key="5">
    <source>
        <dbReference type="SAM" id="MobiDB-lite"/>
    </source>
</evidence>
<gene>
    <name evidence="7" type="ORF">C0081_14125</name>
</gene>
<dbReference type="GO" id="GO:0016887">
    <property type="term" value="F:ATP hydrolysis activity"/>
    <property type="evidence" value="ECO:0007669"/>
    <property type="project" value="InterPro"/>
</dbReference>
<keyword evidence="4 7" id="KW-0067">ATP-binding</keyword>